<keyword evidence="8 12" id="KW-0472">Membrane</keyword>
<evidence type="ECO:0000256" key="1">
    <source>
        <dbReference type="ARBA" id="ARBA00004141"/>
    </source>
</evidence>
<name>A0AAV7AFT2_ENGPU</name>
<evidence type="ECO:0000256" key="10">
    <source>
        <dbReference type="ARBA" id="ARBA00023224"/>
    </source>
</evidence>
<keyword evidence="10 12" id="KW-0807">Transducer</keyword>
<dbReference type="PANTHER" id="PTHR11394">
    <property type="entry name" value="TASTE RECEPTOR TYPE 2"/>
    <property type="match status" value="1"/>
</dbReference>
<evidence type="ECO:0000256" key="11">
    <source>
        <dbReference type="RuleBase" id="RU004423"/>
    </source>
</evidence>
<feature type="transmembrane region" description="Helical" evidence="13">
    <location>
        <begin position="261"/>
        <end position="280"/>
    </location>
</feature>
<evidence type="ECO:0000256" key="8">
    <source>
        <dbReference type="ARBA" id="ARBA00023136"/>
    </source>
</evidence>
<dbReference type="Pfam" id="PF05296">
    <property type="entry name" value="TAS2R"/>
    <property type="match status" value="1"/>
</dbReference>
<feature type="transmembrane region" description="Helical" evidence="13">
    <location>
        <begin position="44"/>
        <end position="65"/>
    </location>
</feature>
<keyword evidence="3 12" id="KW-0919">Taste</keyword>
<comment type="caution">
    <text evidence="14">The sequence shown here is derived from an EMBL/GenBank/DDBJ whole genome shotgun (WGS) entry which is preliminary data.</text>
</comment>
<evidence type="ECO:0000256" key="5">
    <source>
        <dbReference type="ARBA" id="ARBA00022692"/>
    </source>
</evidence>
<keyword evidence="6 13" id="KW-1133">Transmembrane helix</keyword>
<evidence type="ECO:0000256" key="12">
    <source>
        <dbReference type="RuleBase" id="RU004424"/>
    </source>
</evidence>
<evidence type="ECO:0000256" key="13">
    <source>
        <dbReference type="SAM" id="Phobius"/>
    </source>
</evidence>
<feature type="transmembrane region" description="Helical" evidence="13">
    <location>
        <begin position="229"/>
        <end position="249"/>
    </location>
</feature>
<feature type="transmembrane region" description="Helical" evidence="13">
    <location>
        <begin position="126"/>
        <end position="147"/>
    </location>
</feature>
<evidence type="ECO:0000313" key="14">
    <source>
        <dbReference type="EMBL" id="KAG8560401.1"/>
    </source>
</evidence>
<comment type="similarity">
    <text evidence="2 11">Belongs to the G-protein coupled receptor T2R family.</text>
</comment>
<protein>
    <recommendedName>
        <fullName evidence="12">Taste receptor type 2</fullName>
    </recommendedName>
</protein>
<feature type="transmembrane region" description="Helical" evidence="13">
    <location>
        <begin position="182"/>
        <end position="205"/>
    </location>
</feature>
<proteinExistence type="inferred from homology"/>
<evidence type="ECO:0000256" key="4">
    <source>
        <dbReference type="ARBA" id="ARBA00022606"/>
    </source>
</evidence>
<evidence type="ECO:0000256" key="3">
    <source>
        <dbReference type="ARBA" id="ARBA00022480"/>
    </source>
</evidence>
<feature type="transmembrane region" description="Helical" evidence="13">
    <location>
        <begin position="81"/>
        <end position="106"/>
    </location>
</feature>
<evidence type="ECO:0000313" key="15">
    <source>
        <dbReference type="Proteomes" id="UP000824782"/>
    </source>
</evidence>
<dbReference type="GO" id="GO:0033038">
    <property type="term" value="F:bitter taste receptor activity"/>
    <property type="evidence" value="ECO:0007669"/>
    <property type="project" value="InterPro"/>
</dbReference>
<accession>A0AAV7AFT2</accession>
<keyword evidence="9 12" id="KW-0675">Receptor</keyword>
<feature type="transmembrane region" description="Helical" evidence="13">
    <location>
        <begin position="6"/>
        <end position="32"/>
    </location>
</feature>
<evidence type="ECO:0000256" key="2">
    <source>
        <dbReference type="ARBA" id="ARBA00007376"/>
    </source>
</evidence>
<evidence type="ECO:0000256" key="6">
    <source>
        <dbReference type="ARBA" id="ARBA00022989"/>
    </source>
</evidence>
<dbReference type="GO" id="GO:0004930">
    <property type="term" value="F:G protein-coupled receptor activity"/>
    <property type="evidence" value="ECO:0007669"/>
    <property type="project" value="UniProtKB-KW"/>
</dbReference>
<dbReference type="GO" id="GO:0016020">
    <property type="term" value="C:membrane"/>
    <property type="evidence" value="ECO:0007669"/>
    <property type="project" value="UniProtKB-SubCell"/>
</dbReference>
<gene>
    <name evidence="14" type="ORF">GDO81_014959</name>
</gene>
<dbReference type="PANTHER" id="PTHR11394:SF159">
    <property type="entry name" value="TASTE RECEPTOR TYPE 2"/>
    <property type="match status" value="1"/>
</dbReference>
<organism evidence="14 15">
    <name type="scientific">Engystomops pustulosus</name>
    <name type="common">Tungara frog</name>
    <name type="synonym">Physalaemus pustulosus</name>
    <dbReference type="NCBI Taxonomy" id="76066"/>
    <lineage>
        <taxon>Eukaryota</taxon>
        <taxon>Metazoa</taxon>
        <taxon>Chordata</taxon>
        <taxon>Craniata</taxon>
        <taxon>Vertebrata</taxon>
        <taxon>Euteleostomi</taxon>
        <taxon>Amphibia</taxon>
        <taxon>Batrachia</taxon>
        <taxon>Anura</taxon>
        <taxon>Neobatrachia</taxon>
        <taxon>Hyloidea</taxon>
        <taxon>Leptodactylidae</taxon>
        <taxon>Leiuperinae</taxon>
        <taxon>Engystomops</taxon>
    </lineage>
</organism>
<reference evidence="14" key="1">
    <citation type="thesis" date="2020" institute="ProQuest LLC" country="789 East Eisenhower Parkway, Ann Arbor, MI, USA">
        <title>Comparative Genomics and Chromosome Evolution.</title>
        <authorList>
            <person name="Mudd A.B."/>
        </authorList>
    </citation>
    <scope>NUCLEOTIDE SEQUENCE</scope>
    <source>
        <strain evidence="14">237g6f4</strain>
        <tissue evidence="14">Blood</tissue>
    </source>
</reference>
<dbReference type="InterPro" id="IPR007960">
    <property type="entry name" value="TAS2R"/>
</dbReference>
<evidence type="ECO:0000256" key="9">
    <source>
        <dbReference type="ARBA" id="ARBA00023170"/>
    </source>
</evidence>
<keyword evidence="5 12" id="KW-0812">Transmembrane</keyword>
<dbReference type="AlphaFoldDB" id="A0AAV7AFT2"/>
<evidence type="ECO:0000256" key="7">
    <source>
        <dbReference type="ARBA" id="ARBA00023040"/>
    </source>
</evidence>
<keyword evidence="7 12" id="KW-0297">G-protein coupled receptor</keyword>
<keyword evidence="15" id="KW-1185">Reference proteome</keyword>
<comment type="subcellular location">
    <subcellularLocation>
        <location evidence="1 12">Membrane</location>
        <topology evidence="1 12">Multi-pass membrane protein</topology>
    </subcellularLocation>
</comment>
<sequence>MLTTLLTAIDIIALTISCYGNSFLLVANALEWRKTKAINTSDQLICGISFFSSLYEVLKLCGYILQLPPIGLVVTYDVRRVSTVVCLAIISCNIWISTWLSVSFCFKIVNIQQKFYMYLQRRLPRLMIWLLLPSALVSYSLSLTFSWDIFEKDRLNVTLNNSRKNESALFILRRCACLYEAFIVFSSLGFPLSLASLVTIIKSLYRHVKNMRKSGENFQNPNLDTHTRAIRTIALLLLINAFFCYALALTALKGNDLQWSPYIYIFTSVCHALNSFNIILGNSKLKRSYFASFGLRMQNNARSG</sequence>
<dbReference type="Proteomes" id="UP000824782">
    <property type="component" value="Unassembled WGS sequence"/>
</dbReference>
<dbReference type="EMBL" id="WNYA01000007">
    <property type="protein sequence ID" value="KAG8560401.1"/>
    <property type="molecule type" value="Genomic_DNA"/>
</dbReference>
<keyword evidence="4 12" id="KW-0716">Sensory transduction</keyword>